<evidence type="ECO:0000256" key="7">
    <source>
        <dbReference type="SAM" id="Phobius"/>
    </source>
</evidence>
<dbReference type="InterPro" id="IPR016024">
    <property type="entry name" value="ARM-type_fold"/>
</dbReference>
<keyword evidence="10" id="KW-1185">Reference proteome</keyword>
<comment type="subcellular location">
    <subcellularLocation>
        <location evidence="1">Cytoplasm</location>
        <location evidence="1">Cytosol</location>
    </subcellularLocation>
</comment>
<dbReference type="GO" id="GO:0005851">
    <property type="term" value="C:eukaryotic translation initiation factor 2B complex"/>
    <property type="evidence" value="ECO:0007669"/>
    <property type="project" value="TreeGrafter"/>
</dbReference>
<dbReference type="Gene3D" id="3.90.550.10">
    <property type="entry name" value="Spore Coat Polysaccharide Biosynthesis Protein SpsA, Chain A"/>
    <property type="match status" value="1"/>
</dbReference>
<dbReference type="PANTHER" id="PTHR45887">
    <property type="entry name" value="TRANSLATION INITIATION FACTOR EIF-2B SUBUNIT EPSILON"/>
    <property type="match status" value="1"/>
</dbReference>
<dbReference type="GO" id="GO:0031369">
    <property type="term" value="F:translation initiation factor binding"/>
    <property type="evidence" value="ECO:0007669"/>
    <property type="project" value="InterPro"/>
</dbReference>
<dbReference type="CDD" id="cd05787">
    <property type="entry name" value="LbH_eIF2B_epsilon"/>
    <property type="match status" value="1"/>
</dbReference>
<keyword evidence="7" id="KW-0812">Transmembrane</keyword>
<feature type="domain" description="W2" evidence="8">
    <location>
        <begin position="625"/>
        <end position="818"/>
    </location>
</feature>
<dbReference type="AlphaFoldDB" id="A0A8J5ENZ0"/>
<evidence type="ECO:0000256" key="3">
    <source>
        <dbReference type="ARBA" id="ARBA00022490"/>
    </source>
</evidence>
<name>A0A8J5ENZ0_ZINOF</name>
<proteinExistence type="inferred from homology"/>
<dbReference type="EMBL" id="JACMSC010000022">
    <property type="protein sequence ID" value="KAG6468301.1"/>
    <property type="molecule type" value="Genomic_DNA"/>
</dbReference>
<dbReference type="InterPro" id="IPR044123">
    <property type="entry name" value="W2_eIF2B_epsilon"/>
</dbReference>
<dbReference type="Gene3D" id="1.25.40.180">
    <property type="match status" value="1"/>
</dbReference>
<dbReference type="InterPro" id="IPR035543">
    <property type="entry name" value="eIF-2B_epsilon_N"/>
</dbReference>
<dbReference type="PANTHER" id="PTHR45887:SF1">
    <property type="entry name" value="TRANSLATION INITIATION FACTOR EIF-2B SUBUNIT EPSILON"/>
    <property type="match status" value="1"/>
</dbReference>
<evidence type="ECO:0000256" key="2">
    <source>
        <dbReference type="ARBA" id="ARBA00007878"/>
    </source>
</evidence>
<evidence type="ECO:0000313" key="9">
    <source>
        <dbReference type="EMBL" id="KAG6468301.1"/>
    </source>
</evidence>
<comment type="subunit">
    <text evidence="6">Component of the translation initiation factor 2B (eIF2B) complex which is a heterodecamer of two sets of five different subunits: alpha, beta, gamma, delta and epsilon. Subunits alpha, beta and delta comprise a regulatory subcomplex and subunits epsilon and gamma comprise a catalytic subcomplex. Within the complex, the hexameric regulatory complex resides at the center, with the two heterodimeric catalytic subcomplexes bound on opposite sides.</text>
</comment>
<keyword evidence="7" id="KW-0472">Membrane</keyword>
<dbReference type="Pfam" id="PF25084">
    <property type="entry name" value="LbH_EIF2B"/>
    <property type="match status" value="1"/>
</dbReference>
<sequence>MAQKKGQRGATSVAADDSEVVSRVPLQAVLLADSFNLRFRPITLERPKVLLPLVNVPMIEYTLAWLDSVGVEEVFVFCCSHSQQVKDYLKESEWTKPTSRFSVTTIESHDAISAGDALRVIYEKSVINGDFVLISGDTISNMNLAQALREHKERKKKDPLAVMTMIIKHSKPSNLTHQTRFGTDKVLMAIDPQTKELIFYEDKVNPSQRFISIDKTLLADNTSVYLHNDKQVFFPTCLYAYYISFSLVFLIILHLLVFWQLIAHRCTGLTVQDIHNQLEGFCAQINLKILDCYIDICSPEVLSLFMDNFDYQHLRRHFVKGLLVDDIMGYKIFTHEIHSSYAARIDNFRSYGTISKDILQRWTYPLVPNFQYFGNSSKVKLDREGIYKASDIVQSQSARIGAVTLIGSGTTIGNHSVITNSVVGHGCTLGNNVCINGCYIWDNVIIEDDCRLNHAIVCDGVHLRAGVVLEPGVILSFKVEVGRLITIPAYSKVSLRPQPSIQDSDEELEYADASSAVIESPSITSMVSSRNAESTPNYSVMENSNSSEVGIAGVGYIWSTYEGEHEEEWRHSIAPIPEAKLTELSHAYHEEPDVSYQFVNNTPVSGELQLDSESTGFDDGDGGDYVDSTDFDKEVEATFHRALTGVNQETVILEINSLRLSCNKSHADCVGALFFSVMKLGLEAPHSSNSELYQSIAKEINKWKDLLKHYLKSVDEEASNICSGTYILYGGLNDCNLQSKIEVILKFEEICSETATELSPLFCTILSYLYEKDILSEDAILSWASEKGAADESDKIFVKQSESFITWLKEASEEEDEDEE</sequence>
<keyword evidence="7" id="KW-1133">Transmembrane helix</keyword>
<dbReference type="FunFam" id="3.90.550.10:FF:000106">
    <property type="entry name" value="Translation initiation factor eIF-2B subunit epsilon"/>
    <property type="match status" value="1"/>
</dbReference>
<dbReference type="Gene3D" id="2.160.10.10">
    <property type="entry name" value="Hexapeptide repeat proteins"/>
    <property type="match status" value="1"/>
</dbReference>
<dbReference type="GO" id="GO:0003743">
    <property type="term" value="F:translation initiation factor activity"/>
    <property type="evidence" value="ECO:0007669"/>
    <property type="project" value="TreeGrafter"/>
</dbReference>
<dbReference type="GO" id="GO:0005085">
    <property type="term" value="F:guanyl-nucleotide exchange factor activity"/>
    <property type="evidence" value="ECO:0007669"/>
    <property type="project" value="InterPro"/>
</dbReference>
<dbReference type="CDD" id="cd04197">
    <property type="entry name" value="eIF-2B_epsilon_N"/>
    <property type="match status" value="1"/>
</dbReference>
<dbReference type="InterPro" id="IPR003307">
    <property type="entry name" value="W2_domain"/>
</dbReference>
<protein>
    <recommendedName>
        <fullName evidence="4">Translation initiation factor eIF2B subunit epsilon</fullName>
    </recommendedName>
    <alternativeName>
        <fullName evidence="5">eIF2B GDP-GTP exchange factor subunit epsilon</fullName>
    </alternativeName>
</protein>
<dbReference type="SUPFAM" id="SSF48371">
    <property type="entry name" value="ARM repeat"/>
    <property type="match status" value="1"/>
</dbReference>
<evidence type="ECO:0000313" key="10">
    <source>
        <dbReference type="Proteomes" id="UP000734854"/>
    </source>
</evidence>
<dbReference type="FunFam" id="2.160.10.10:FF:000029">
    <property type="entry name" value="Trimeric LpxA-like enzyme"/>
    <property type="match status" value="1"/>
</dbReference>
<organism evidence="9 10">
    <name type="scientific">Zingiber officinale</name>
    <name type="common">Ginger</name>
    <name type="synonym">Amomum zingiber</name>
    <dbReference type="NCBI Taxonomy" id="94328"/>
    <lineage>
        <taxon>Eukaryota</taxon>
        <taxon>Viridiplantae</taxon>
        <taxon>Streptophyta</taxon>
        <taxon>Embryophyta</taxon>
        <taxon>Tracheophyta</taxon>
        <taxon>Spermatophyta</taxon>
        <taxon>Magnoliopsida</taxon>
        <taxon>Liliopsida</taxon>
        <taxon>Zingiberales</taxon>
        <taxon>Zingiberaceae</taxon>
        <taxon>Zingiber</taxon>
    </lineage>
</organism>
<evidence type="ECO:0000256" key="1">
    <source>
        <dbReference type="ARBA" id="ARBA00004514"/>
    </source>
</evidence>
<dbReference type="SUPFAM" id="SSF53448">
    <property type="entry name" value="Nucleotide-diphospho-sugar transferases"/>
    <property type="match status" value="1"/>
</dbReference>
<dbReference type="GO" id="GO:0005829">
    <property type="term" value="C:cytosol"/>
    <property type="evidence" value="ECO:0007669"/>
    <property type="project" value="UniProtKB-SubCell"/>
</dbReference>
<comment type="caution">
    <text evidence="9">The sequence shown here is derived from an EMBL/GenBank/DDBJ whole genome shotgun (WGS) entry which is preliminary data.</text>
</comment>
<dbReference type="SMART" id="SM00515">
    <property type="entry name" value="eIF5C"/>
    <property type="match status" value="1"/>
</dbReference>
<dbReference type="Pfam" id="PF02020">
    <property type="entry name" value="W2"/>
    <property type="match status" value="1"/>
</dbReference>
<dbReference type="InterPro" id="IPR005835">
    <property type="entry name" value="NTP_transferase_dom"/>
</dbReference>
<dbReference type="FunFam" id="1.25.40.180:FF:000022">
    <property type="entry name" value="Translation initiation factor eIF-2B epsilon subunit"/>
    <property type="match status" value="1"/>
</dbReference>
<gene>
    <name evidence="9" type="ORF">ZIOFF_072927</name>
</gene>
<evidence type="ECO:0000256" key="4">
    <source>
        <dbReference type="ARBA" id="ARBA00044144"/>
    </source>
</evidence>
<evidence type="ECO:0000256" key="5">
    <source>
        <dbReference type="ARBA" id="ARBA00044345"/>
    </source>
</evidence>
<reference evidence="9 10" key="1">
    <citation type="submission" date="2020-08" db="EMBL/GenBank/DDBJ databases">
        <title>Plant Genome Project.</title>
        <authorList>
            <person name="Zhang R.-G."/>
        </authorList>
    </citation>
    <scope>NUCLEOTIDE SEQUENCE [LARGE SCALE GENOMIC DNA]</scope>
    <source>
        <tissue evidence="9">Rhizome</tissue>
    </source>
</reference>
<dbReference type="Pfam" id="PF00483">
    <property type="entry name" value="NTP_transferase"/>
    <property type="match status" value="1"/>
</dbReference>
<keyword evidence="3" id="KW-0963">Cytoplasm</keyword>
<dbReference type="InterPro" id="IPR056764">
    <property type="entry name" value="LbH_EIF2B3/5"/>
</dbReference>
<dbReference type="InterPro" id="IPR029044">
    <property type="entry name" value="Nucleotide-diphossugar_trans"/>
</dbReference>
<evidence type="ECO:0000259" key="8">
    <source>
        <dbReference type="PROSITE" id="PS51363"/>
    </source>
</evidence>
<dbReference type="InterPro" id="IPR051956">
    <property type="entry name" value="eIF2B_epsilon"/>
</dbReference>
<comment type="similarity">
    <text evidence="2">Belongs to the eIF-2B gamma/epsilon subunits family.</text>
</comment>
<accession>A0A8J5ENZ0</accession>
<dbReference type="PROSITE" id="PS51363">
    <property type="entry name" value="W2"/>
    <property type="match status" value="1"/>
</dbReference>
<feature type="transmembrane region" description="Helical" evidence="7">
    <location>
        <begin position="239"/>
        <end position="262"/>
    </location>
</feature>
<dbReference type="Proteomes" id="UP000734854">
    <property type="component" value="Unassembled WGS sequence"/>
</dbReference>
<evidence type="ECO:0000256" key="6">
    <source>
        <dbReference type="ARBA" id="ARBA00046432"/>
    </source>
</evidence>
<dbReference type="CDD" id="cd11558">
    <property type="entry name" value="W2_eIF2B_epsilon"/>
    <property type="match status" value="1"/>
</dbReference>